<name>A0A517NAN8_9BACT</name>
<protein>
    <submittedName>
        <fullName evidence="2">Uncharacterized protein</fullName>
    </submittedName>
</protein>
<feature type="region of interest" description="Disordered" evidence="1">
    <location>
        <begin position="1"/>
        <end position="36"/>
    </location>
</feature>
<evidence type="ECO:0000313" key="2">
    <source>
        <dbReference type="EMBL" id="QDT04204.1"/>
    </source>
</evidence>
<organism evidence="2 3">
    <name type="scientific">Rubripirellula lacrimiformis</name>
    <dbReference type="NCBI Taxonomy" id="1930273"/>
    <lineage>
        <taxon>Bacteria</taxon>
        <taxon>Pseudomonadati</taxon>
        <taxon>Planctomycetota</taxon>
        <taxon>Planctomycetia</taxon>
        <taxon>Pirellulales</taxon>
        <taxon>Pirellulaceae</taxon>
        <taxon>Rubripirellula</taxon>
    </lineage>
</organism>
<reference evidence="2 3" key="1">
    <citation type="submission" date="2019-02" db="EMBL/GenBank/DDBJ databases">
        <title>Deep-cultivation of Planctomycetes and their phenomic and genomic characterization uncovers novel biology.</title>
        <authorList>
            <person name="Wiegand S."/>
            <person name="Jogler M."/>
            <person name="Boedeker C."/>
            <person name="Pinto D."/>
            <person name="Vollmers J."/>
            <person name="Rivas-Marin E."/>
            <person name="Kohn T."/>
            <person name="Peeters S.H."/>
            <person name="Heuer A."/>
            <person name="Rast P."/>
            <person name="Oberbeckmann S."/>
            <person name="Bunk B."/>
            <person name="Jeske O."/>
            <person name="Meyerdierks A."/>
            <person name="Storesund J.E."/>
            <person name="Kallscheuer N."/>
            <person name="Luecker S."/>
            <person name="Lage O.M."/>
            <person name="Pohl T."/>
            <person name="Merkel B.J."/>
            <person name="Hornburger P."/>
            <person name="Mueller R.-W."/>
            <person name="Bruemmer F."/>
            <person name="Labrenz M."/>
            <person name="Spormann A.M."/>
            <person name="Op den Camp H."/>
            <person name="Overmann J."/>
            <person name="Amann R."/>
            <person name="Jetten M.S.M."/>
            <person name="Mascher T."/>
            <person name="Medema M.H."/>
            <person name="Devos D.P."/>
            <person name="Kaster A.-K."/>
            <person name="Ovreas L."/>
            <person name="Rohde M."/>
            <person name="Galperin M.Y."/>
            <person name="Jogler C."/>
        </authorList>
    </citation>
    <scope>NUCLEOTIDE SEQUENCE [LARGE SCALE GENOMIC DNA]</scope>
    <source>
        <strain evidence="2 3">K22_7</strain>
    </source>
</reference>
<accession>A0A517NAN8</accession>
<dbReference type="Proteomes" id="UP000318538">
    <property type="component" value="Chromosome"/>
</dbReference>
<dbReference type="EMBL" id="CP036525">
    <property type="protein sequence ID" value="QDT04204.1"/>
    <property type="molecule type" value="Genomic_DNA"/>
</dbReference>
<sequence>MKPRLLASVDRPVGQGRLSGSPGRPGYPERMQRSGGSASRRFWRNFVAEFRCETRQEFRPWMVGDAESLGDLRYGTMRLRESLGSETRQEFRPWMMGDGRKSWRLALRDDAVGRKSW</sequence>
<evidence type="ECO:0000256" key="1">
    <source>
        <dbReference type="SAM" id="MobiDB-lite"/>
    </source>
</evidence>
<dbReference type="KEGG" id="rlc:K227x_25930"/>
<gene>
    <name evidence="2" type="ORF">K227x_25930</name>
</gene>
<evidence type="ECO:0000313" key="3">
    <source>
        <dbReference type="Proteomes" id="UP000318538"/>
    </source>
</evidence>
<proteinExistence type="predicted"/>
<dbReference type="AlphaFoldDB" id="A0A517NAN8"/>
<keyword evidence="3" id="KW-1185">Reference proteome</keyword>